<proteinExistence type="evidence at transcript level"/>
<sequence>MQYNQGIWIKIILISTNTIVFGNKLPSLGFSRPLDNVDPKEHIKGVTYEEITRFDQVYFTQESNFGSCNSKCEDYSAPRHNFKEDDRYKFPQRQCTGTIYGCVGEKITEREPVIRYRVKKPKSSDSNERYYDISIPVNNNKTIYQYAIIDGLNYTYRYVYGNNEHSDYEIVNFDTWIRGFVRW</sequence>
<dbReference type="InterPro" id="IPR032062">
    <property type="entry name" value="DUF4803"/>
</dbReference>
<organism evidence="1">
    <name type="scientific">Culicoides sonorensis</name>
    <name type="common">Biting midge</name>
    <dbReference type="NCBI Taxonomy" id="179676"/>
    <lineage>
        <taxon>Eukaryota</taxon>
        <taxon>Metazoa</taxon>
        <taxon>Ecdysozoa</taxon>
        <taxon>Arthropoda</taxon>
        <taxon>Hexapoda</taxon>
        <taxon>Insecta</taxon>
        <taxon>Pterygota</taxon>
        <taxon>Neoptera</taxon>
        <taxon>Endopterygota</taxon>
        <taxon>Diptera</taxon>
        <taxon>Nematocera</taxon>
        <taxon>Chironomoidea</taxon>
        <taxon>Ceratopogonidae</taxon>
        <taxon>Ceratopogoninae</taxon>
        <taxon>Culicoides</taxon>
        <taxon>Monoculicoides</taxon>
    </lineage>
</organism>
<accession>Q66U72</accession>
<dbReference type="Pfam" id="PF16061">
    <property type="entry name" value="DUF4803"/>
    <property type="match status" value="1"/>
</dbReference>
<evidence type="ECO:0000313" key="1">
    <source>
        <dbReference type="EMBL" id="AAU06503.1"/>
    </source>
</evidence>
<name>Q66U72_CULSO</name>
<dbReference type="EMBL" id="AY603589">
    <property type="protein sequence ID" value="AAU06503.1"/>
    <property type="molecule type" value="mRNA"/>
</dbReference>
<protein>
    <submittedName>
        <fullName evidence="1">Uncharacterized protein</fullName>
    </submittedName>
</protein>
<reference evidence="1" key="1">
    <citation type="journal article" date="2005" name="Insect Mol. Biol.">
        <title>Midgut and salivary gland transcriptomes of the arbovirus vector Culicoides sonorensis (Diptera: Ceratopogonidae).</title>
        <authorList>
            <person name="Campbell C.L."/>
            <person name="Vandyke K.A."/>
            <person name="Letchworth G.J."/>
            <person name="Drolet B.S."/>
            <person name="Hanekamp T."/>
            <person name="Wilson W.C."/>
        </authorList>
    </citation>
    <scope>NUCLEOTIDE SEQUENCE</scope>
</reference>
<dbReference type="AlphaFoldDB" id="Q66U72"/>
<dbReference type="VEuPathDB" id="VectorBase:CSON005680"/>